<name>A0AB33IQI8_9BACT</name>
<evidence type="ECO:0000313" key="1">
    <source>
        <dbReference type="EMBL" id="BFO70742.1"/>
    </source>
</evidence>
<protein>
    <recommendedName>
        <fullName evidence="2">Toxin PIN</fullName>
    </recommendedName>
</protein>
<gene>
    <name evidence="1" type="ORF">GTC17253_07080</name>
</gene>
<dbReference type="EMBL" id="AP035785">
    <property type="protein sequence ID" value="BFO70742.1"/>
    <property type="molecule type" value="Genomic_DNA"/>
</dbReference>
<dbReference type="AlphaFoldDB" id="A0AB33IQI8"/>
<reference evidence="1" key="1">
    <citation type="submission" date="2024-07" db="EMBL/GenBank/DDBJ databases">
        <title>Complete genome sequence of Prevotella sp. YM-2024 GTC17253.</title>
        <authorList>
            <person name="Hayashi M."/>
            <person name="Muto Y."/>
            <person name="Tanaka K."/>
            <person name="Niwa H."/>
        </authorList>
    </citation>
    <scope>NUCLEOTIDE SEQUENCE</scope>
    <source>
        <strain evidence="1">GTC17253</strain>
    </source>
</reference>
<sequence length="79" mass="8743">MNKNQVKKKMYVRPECVAITVEPIKLICASVTADPMTSTEESMSPWIPREIDGGTVGIGYGSTIAPAKKHTWFDDEVED</sequence>
<organism evidence="1">
    <name type="scientific">Prevotella sp. GTC17253</name>
    <dbReference type="NCBI Taxonomy" id="3236793"/>
    <lineage>
        <taxon>Bacteria</taxon>
        <taxon>Pseudomonadati</taxon>
        <taxon>Bacteroidota</taxon>
        <taxon>Bacteroidia</taxon>
        <taxon>Bacteroidales</taxon>
        <taxon>Prevotellaceae</taxon>
        <taxon>Prevotella</taxon>
    </lineage>
</organism>
<evidence type="ECO:0008006" key="2">
    <source>
        <dbReference type="Google" id="ProtNLM"/>
    </source>
</evidence>
<accession>A0AB33IQI8</accession>
<proteinExistence type="predicted"/>